<evidence type="ECO:0000313" key="2">
    <source>
        <dbReference type="Proteomes" id="UP000486351"/>
    </source>
</evidence>
<evidence type="ECO:0000313" key="1">
    <source>
        <dbReference type="EMBL" id="KAE9323087.1"/>
    </source>
</evidence>
<dbReference type="Proteomes" id="UP000486351">
    <property type="component" value="Unassembled WGS sequence"/>
</dbReference>
<accession>A0A6G0R886</accession>
<comment type="caution">
    <text evidence="1">The sequence shown here is derived from an EMBL/GenBank/DDBJ whole genome shotgun (WGS) entry which is preliminary data.</text>
</comment>
<organism evidence="1 2">
    <name type="scientific">Phytophthora fragariae</name>
    <dbReference type="NCBI Taxonomy" id="53985"/>
    <lineage>
        <taxon>Eukaryota</taxon>
        <taxon>Sar</taxon>
        <taxon>Stramenopiles</taxon>
        <taxon>Oomycota</taxon>
        <taxon>Peronosporomycetes</taxon>
        <taxon>Peronosporales</taxon>
        <taxon>Peronosporaceae</taxon>
        <taxon>Phytophthora</taxon>
    </lineage>
</organism>
<dbReference type="AlphaFoldDB" id="A0A6G0R886"/>
<protein>
    <submittedName>
        <fullName evidence="1">Uncharacterized protein</fullName>
    </submittedName>
</protein>
<name>A0A6G0R886_9STRA</name>
<proteinExistence type="predicted"/>
<reference evidence="1 2" key="1">
    <citation type="submission" date="2018-09" db="EMBL/GenBank/DDBJ databases">
        <title>Genomic investigation of the strawberry pathogen Phytophthora fragariae indicates pathogenicity is determined by transcriptional variation in three key races.</title>
        <authorList>
            <person name="Adams T.M."/>
            <person name="Armitage A.D."/>
            <person name="Sobczyk M.K."/>
            <person name="Bates H.J."/>
            <person name="Dunwell J.M."/>
            <person name="Nellist C.F."/>
            <person name="Harrison R.J."/>
        </authorList>
    </citation>
    <scope>NUCLEOTIDE SEQUENCE [LARGE SCALE GENOMIC DNA]</scope>
    <source>
        <strain evidence="1 2">NOV-77</strain>
    </source>
</reference>
<sequence>MSLVDDAELLLEPSSGFVYQVAIRHYADELRRVVAIPLEDVRVRHISQAEYMMGYYHQLPVAMVFSDFNAVWTAVALPDMGNPPLRLTAPDDDTDAIDSPAPILPLLRRDYAMLTPSDVFEVPTRSAPQVPVPPATGVVQLVPPAAGPGPAPVSTTSTSVRVDDYVIQRLFGQQAQLL</sequence>
<dbReference type="EMBL" id="QXFY01001256">
    <property type="protein sequence ID" value="KAE9323087.1"/>
    <property type="molecule type" value="Genomic_DNA"/>
</dbReference>
<gene>
    <name evidence="1" type="ORF">PF008_g17447</name>
</gene>